<dbReference type="RefSeq" id="WP_115750831.1">
    <property type="nucleotide sequence ID" value="NZ_PIOD01000021.1"/>
</dbReference>
<evidence type="ECO:0000313" key="1">
    <source>
        <dbReference type="EMBL" id="RDW15952.1"/>
    </source>
</evidence>
<name>A0A3D8PJV5_9BACI</name>
<evidence type="ECO:0000313" key="2">
    <source>
        <dbReference type="Proteomes" id="UP000256520"/>
    </source>
</evidence>
<accession>A0A3D8PJV5</accession>
<proteinExistence type="predicted"/>
<gene>
    <name evidence="1" type="ORF">CWR45_15770</name>
</gene>
<organism evidence="1 2">
    <name type="scientific">Oceanobacillus chungangensis</name>
    <dbReference type="NCBI Taxonomy" id="1229152"/>
    <lineage>
        <taxon>Bacteria</taxon>
        <taxon>Bacillati</taxon>
        <taxon>Bacillota</taxon>
        <taxon>Bacilli</taxon>
        <taxon>Bacillales</taxon>
        <taxon>Bacillaceae</taxon>
        <taxon>Oceanobacillus</taxon>
    </lineage>
</organism>
<dbReference type="EMBL" id="PIOD01000021">
    <property type="protein sequence ID" value="RDW15952.1"/>
    <property type="molecule type" value="Genomic_DNA"/>
</dbReference>
<reference evidence="2" key="1">
    <citation type="submission" date="2017-11" db="EMBL/GenBank/DDBJ databases">
        <authorList>
            <person name="Zhu W."/>
        </authorList>
    </citation>
    <scope>NUCLEOTIDE SEQUENCE [LARGE SCALE GENOMIC DNA]</scope>
    <source>
        <strain evidence="2">CAU 1051</strain>
    </source>
</reference>
<protein>
    <submittedName>
        <fullName evidence="1">Uncharacterized protein</fullName>
    </submittedName>
</protein>
<comment type="caution">
    <text evidence="1">The sequence shown here is derived from an EMBL/GenBank/DDBJ whole genome shotgun (WGS) entry which is preliminary data.</text>
</comment>
<dbReference type="Proteomes" id="UP000256520">
    <property type="component" value="Unassembled WGS sequence"/>
</dbReference>
<keyword evidence="2" id="KW-1185">Reference proteome</keyword>
<dbReference type="AlphaFoldDB" id="A0A3D8PJV5"/>
<sequence>MKYKVKSGNGKTVYTAICYRCDAVLKECGSFAQKYCPVCKPIVDKEKARERMRRYRARQKQEEKR</sequence>